<keyword evidence="1" id="KW-0472">Membrane</keyword>
<evidence type="ECO:0000313" key="2">
    <source>
        <dbReference type="EMBL" id="GGD74098.1"/>
    </source>
</evidence>
<evidence type="ECO:0000256" key="1">
    <source>
        <dbReference type="SAM" id="Phobius"/>
    </source>
</evidence>
<keyword evidence="1" id="KW-0812">Transmembrane</keyword>
<reference evidence="2" key="2">
    <citation type="submission" date="2020-09" db="EMBL/GenBank/DDBJ databases">
        <authorList>
            <person name="Sun Q."/>
            <person name="Zhou Y."/>
        </authorList>
    </citation>
    <scope>NUCLEOTIDE SEQUENCE</scope>
    <source>
        <strain evidence="2">CGMCC 1.15958</strain>
    </source>
</reference>
<feature type="transmembrane region" description="Helical" evidence="1">
    <location>
        <begin position="5"/>
        <end position="24"/>
    </location>
</feature>
<accession>A0A916Z3C9</accession>
<gene>
    <name evidence="2" type="ORF">GCM10011514_42740</name>
</gene>
<organism evidence="2 3">
    <name type="scientific">Emticicia aquatilis</name>
    <dbReference type="NCBI Taxonomy" id="1537369"/>
    <lineage>
        <taxon>Bacteria</taxon>
        <taxon>Pseudomonadati</taxon>
        <taxon>Bacteroidota</taxon>
        <taxon>Cytophagia</taxon>
        <taxon>Cytophagales</taxon>
        <taxon>Leadbetterellaceae</taxon>
        <taxon>Emticicia</taxon>
    </lineage>
</organism>
<comment type="caution">
    <text evidence="2">The sequence shown here is derived from an EMBL/GenBank/DDBJ whole genome shotgun (WGS) entry which is preliminary data.</text>
</comment>
<sequence>MRKFWFLKGFAIVAGFIFIGGFAVMSLWNWLIPSIFGLATITWIQALGLLVLSKILFGGFRGGGGWGGGCGGNRHHFWKQKMAERMANMTPEEKEHFRAKMKNRWGKWTEKSVENKD</sequence>
<keyword evidence="3" id="KW-1185">Reference proteome</keyword>
<dbReference type="RefSeq" id="WP_188769208.1">
    <property type="nucleotide sequence ID" value="NZ_BMKK01000010.1"/>
</dbReference>
<evidence type="ECO:0000313" key="3">
    <source>
        <dbReference type="Proteomes" id="UP000609064"/>
    </source>
</evidence>
<name>A0A916Z3C9_9BACT</name>
<evidence type="ECO:0008006" key="4">
    <source>
        <dbReference type="Google" id="ProtNLM"/>
    </source>
</evidence>
<protein>
    <recommendedName>
        <fullName evidence="4">DUF1682 domain-containing protein</fullName>
    </recommendedName>
</protein>
<dbReference type="Proteomes" id="UP000609064">
    <property type="component" value="Unassembled WGS sequence"/>
</dbReference>
<dbReference type="EMBL" id="BMKK01000010">
    <property type="protein sequence ID" value="GGD74098.1"/>
    <property type="molecule type" value="Genomic_DNA"/>
</dbReference>
<proteinExistence type="predicted"/>
<reference evidence="2" key="1">
    <citation type="journal article" date="2014" name="Int. J. Syst. Evol. Microbiol.">
        <title>Complete genome sequence of Corynebacterium casei LMG S-19264T (=DSM 44701T), isolated from a smear-ripened cheese.</title>
        <authorList>
            <consortium name="US DOE Joint Genome Institute (JGI-PGF)"/>
            <person name="Walter F."/>
            <person name="Albersmeier A."/>
            <person name="Kalinowski J."/>
            <person name="Ruckert C."/>
        </authorList>
    </citation>
    <scope>NUCLEOTIDE SEQUENCE</scope>
    <source>
        <strain evidence="2">CGMCC 1.15958</strain>
    </source>
</reference>
<feature type="transmembrane region" description="Helical" evidence="1">
    <location>
        <begin position="30"/>
        <end position="52"/>
    </location>
</feature>
<keyword evidence="1" id="KW-1133">Transmembrane helix</keyword>
<dbReference type="AlphaFoldDB" id="A0A916Z3C9"/>